<dbReference type="InterPro" id="IPR000182">
    <property type="entry name" value="GNAT_dom"/>
</dbReference>
<dbReference type="Proteomes" id="UP000466345">
    <property type="component" value="Unassembled WGS sequence"/>
</dbReference>
<evidence type="ECO:0000259" key="1">
    <source>
        <dbReference type="PROSITE" id="PS51186"/>
    </source>
</evidence>
<feature type="domain" description="N-acetyltransferase" evidence="1">
    <location>
        <begin position="111"/>
        <end position="255"/>
    </location>
</feature>
<evidence type="ECO:0000313" key="3">
    <source>
        <dbReference type="Proteomes" id="UP000466345"/>
    </source>
</evidence>
<organism evidence="2 3">
    <name type="scientific">Streptomyces smaragdinus</name>
    <dbReference type="NCBI Taxonomy" id="2585196"/>
    <lineage>
        <taxon>Bacteria</taxon>
        <taxon>Bacillati</taxon>
        <taxon>Actinomycetota</taxon>
        <taxon>Actinomycetes</taxon>
        <taxon>Kitasatosporales</taxon>
        <taxon>Streptomycetaceae</taxon>
        <taxon>Streptomyces</taxon>
    </lineage>
</organism>
<dbReference type="SUPFAM" id="SSF55729">
    <property type="entry name" value="Acyl-CoA N-acyltransferases (Nat)"/>
    <property type="match status" value="1"/>
</dbReference>
<name>A0A7K0CIS0_9ACTN</name>
<dbReference type="AlphaFoldDB" id="A0A7K0CIS0"/>
<reference evidence="2 3" key="1">
    <citation type="submission" date="2019-10" db="EMBL/GenBank/DDBJ databases">
        <title>Streptomyces smaragdinus sp. nov. and Streptomyces fabii sp. nov., isolated from the gut of fungus growing-termite Macrotermes natalensis.</title>
        <authorList>
            <person name="Schwitalla J."/>
            <person name="Benndorf R."/>
            <person name="Martin K."/>
            <person name="De Beer W."/>
            <person name="Kaster A.-K."/>
            <person name="Vollmers J."/>
            <person name="Poulsen M."/>
            <person name="Beemelmanns C."/>
        </authorList>
    </citation>
    <scope>NUCLEOTIDE SEQUENCE [LARGE SCALE GENOMIC DNA]</scope>
    <source>
        <strain evidence="2 3">RB5</strain>
    </source>
</reference>
<sequence length="255" mass="26081">MLVEAIEAYYDAVPRAAARVEEFGALRLFVREGAGFPYYARPGSGAAGDVSDVVKVRARQRELGVPEAFEWVAEVTPWLRAAVEGAGLAVSEHPLLVLAGEPAAEVAVPDVEVRLLAADDPALGLALAVTHVAFGAEGTAEEIAVRLAGDGTVAVNTGAIGAGRKVVAAAVDPAGRVLCAGSCMPVGGVAEIAGVGTLPGARRRGLAYAVTRALAVAARGRGVSTVFLSAEDESVARIYRRLGFVRQATALIAEG</sequence>
<evidence type="ECO:0000313" key="2">
    <source>
        <dbReference type="EMBL" id="MQY12634.1"/>
    </source>
</evidence>
<dbReference type="GO" id="GO:0016747">
    <property type="term" value="F:acyltransferase activity, transferring groups other than amino-acyl groups"/>
    <property type="evidence" value="ECO:0007669"/>
    <property type="project" value="InterPro"/>
</dbReference>
<dbReference type="PROSITE" id="PS51186">
    <property type="entry name" value="GNAT"/>
    <property type="match status" value="1"/>
</dbReference>
<dbReference type="Pfam" id="PF00583">
    <property type="entry name" value="Acetyltransf_1"/>
    <property type="match status" value="1"/>
</dbReference>
<proteinExistence type="predicted"/>
<dbReference type="Gene3D" id="3.40.630.30">
    <property type="match status" value="1"/>
</dbReference>
<dbReference type="InterPro" id="IPR016181">
    <property type="entry name" value="Acyl_CoA_acyltransferase"/>
</dbReference>
<accession>A0A7K0CIS0</accession>
<comment type="caution">
    <text evidence="2">The sequence shown here is derived from an EMBL/GenBank/DDBJ whole genome shotgun (WGS) entry which is preliminary data.</text>
</comment>
<gene>
    <name evidence="2" type="ORF">SRB5_27700</name>
</gene>
<keyword evidence="3" id="KW-1185">Reference proteome</keyword>
<dbReference type="EMBL" id="WEGJ01000008">
    <property type="protein sequence ID" value="MQY12634.1"/>
    <property type="molecule type" value="Genomic_DNA"/>
</dbReference>
<protein>
    <recommendedName>
        <fullName evidence="1">N-acetyltransferase domain-containing protein</fullName>
    </recommendedName>
</protein>